<name>A0A1Y2HSE5_9FUNG</name>
<dbReference type="InterPro" id="IPR018490">
    <property type="entry name" value="cNMP-bd_dom_sf"/>
</dbReference>
<feature type="transmembrane region" description="Helical" evidence="10">
    <location>
        <begin position="90"/>
        <end position="114"/>
    </location>
</feature>
<comment type="subcellular location">
    <subcellularLocation>
        <location evidence="1">Membrane</location>
        <topology evidence="1">Multi-pass membrane protein</topology>
    </subcellularLocation>
</comment>
<evidence type="ECO:0000256" key="6">
    <source>
        <dbReference type="ARBA" id="ARBA00023136"/>
    </source>
</evidence>
<keyword evidence="5" id="KW-0406">Ion transport</keyword>
<evidence type="ECO:0000256" key="7">
    <source>
        <dbReference type="ARBA" id="ARBA00023286"/>
    </source>
</evidence>
<dbReference type="Gene3D" id="1.10.287.70">
    <property type="match status" value="1"/>
</dbReference>
<dbReference type="EMBL" id="MCFL01000012">
    <property type="protein sequence ID" value="ORZ37520.1"/>
    <property type="molecule type" value="Genomic_DNA"/>
</dbReference>
<keyword evidence="13" id="KW-1185">Reference proteome</keyword>
<dbReference type="Gene3D" id="1.10.287.630">
    <property type="entry name" value="Helix hairpin bin"/>
    <property type="match status" value="1"/>
</dbReference>
<dbReference type="Gene3D" id="2.60.120.10">
    <property type="entry name" value="Jelly Rolls"/>
    <property type="match status" value="1"/>
</dbReference>
<dbReference type="STRING" id="765915.A0A1Y2HSE5"/>
<dbReference type="AlphaFoldDB" id="A0A1Y2HSE5"/>
<gene>
    <name evidence="12" type="ORF">BCR44DRAFT_49075</name>
</gene>
<evidence type="ECO:0000256" key="5">
    <source>
        <dbReference type="ARBA" id="ARBA00023065"/>
    </source>
</evidence>
<feature type="transmembrane region" description="Helical" evidence="10">
    <location>
        <begin position="56"/>
        <end position="78"/>
    </location>
</feature>
<dbReference type="PROSITE" id="PS50042">
    <property type="entry name" value="CNMP_BINDING_3"/>
    <property type="match status" value="1"/>
</dbReference>
<keyword evidence="7" id="KW-1071">Ligand-gated ion channel</keyword>
<evidence type="ECO:0000256" key="4">
    <source>
        <dbReference type="ARBA" id="ARBA00022989"/>
    </source>
</evidence>
<dbReference type="InterPro" id="IPR000595">
    <property type="entry name" value="cNMP-bd_dom"/>
</dbReference>
<feature type="region of interest" description="Disordered" evidence="9">
    <location>
        <begin position="493"/>
        <end position="526"/>
    </location>
</feature>
<feature type="compositionally biased region" description="Polar residues" evidence="9">
    <location>
        <begin position="498"/>
        <end position="507"/>
    </location>
</feature>
<evidence type="ECO:0000313" key="13">
    <source>
        <dbReference type="Proteomes" id="UP000193411"/>
    </source>
</evidence>
<evidence type="ECO:0000259" key="11">
    <source>
        <dbReference type="PROSITE" id="PS50042"/>
    </source>
</evidence>
<evidence type="ECO:0000256" key="3">
    <source>
        <dbReference type="ARBA" id="ARBA00022692"/>
    </source>
</evidence>
<dbReference type="PANTHER" id="PTHR45638:SF11">
    <property type="entry name" value="CYCLIC NUCLEOTIDE-GATED CATION CHANNEL SUBUNIT A"/>
    <property type="match status" value="1"/>
</dbReference>
<dbReference type="Proteomes" id="UP000193411">
    <property type="component" value="Unassembled WGS sequence"/>
</dbReference>
<evidence type="ECO:0000313" key="12">
    <source>
        <dbReference type="EMBL" id="ORZ37520.1"/>
    </source>
</evidence>
<evidence type="ECO:0000256" key="9">
    <source>
        <dbReference type="SAM" id="MobiDB-lite"/>
    </source>
</evidence>
<keyword evidence="4 10" id="KW-1133">Transmembrane helix</keyword>
<keyword evidence="3 10" id="KW-0812">Transmembrane</keyword>
<dbReference type="Pfam" id="PF00027">
    <property type="entry name" value="cNMP_binding"/>
    <property type="match status" value="1"/>
</dbReference>
<feature type="transmembrane region" description="Helical" evidence="10">
    <location>
        <begin position="193"/>
        <end position="214"/>
    </location>
</feature>
<dbReference type="GO" id="GO:0005221">
    <property type="term" value="F:intracellularly cyclic nucleotide-activated monoatomic cation channel activity"/>
    <property type="evidence" value="ECO:0007669"/>
    <property type="project" value="InterPro"/>
</dbReference>
<evidence type="ECO:0000256" key="10">
    <source>
        <dbReference type="SAM" id="Phobius"/>
    </source>
</evidence>
<feature type="region of interest" description="Disordered" evidence="9">
    <location>
        <begin position="417"/>
        <end position="450"/>
    </location>
</feature>
<dbReference type="InterPro" id="IPR014710">
    <property type="entry name" value="RmlC-like_jellyroll"/>
</dbReference>
<dbReference type="FunFam" id="1.10.287.630:FF:000001">
    <property type="entry name" value="Cyclic nucleotide-gated channel alpha 3"/>
    <property type="match status" value="1"/>
</dbReference>
<accession>A0A1Y2HSE5</accession>
<dbReference type="InterPro" id="IPR050866">
    <property type="entry name" value="CNG_cation_channel"/>
</dbReference>
<feature type="domain" description="Cyclic nucleotide-binding" evidence="11">
    <location>
        <begin position="292"/>
        <end position="412"/>
    </location>
</feature>
<dbReference type="SUPFAM" id="SSF81324">
    <property type="entry name" value="Voltage-gated potassium channels"/>
    <property type="match status" value="1"/>
</dbReference>
<protein>
    <submittedName>
        <fullName evidence="12">Cyclic nucleotide-binding-like protein</fullName>
    </submittedName>
</protein>
<dbReference type="SMART" id="SM00100">
    <property type="entry name" value="cNMP"/>
    <property type="match status" value="1"/>
</dbReference>
<dbReference type="GO" id="GO:0016020">
    <property type="term" value="C:membrane"/>
    <property type="evidence" value="ECO:0007669"/>
    <property type="project" value="UniProtKB-SubCell"/>
</dbReference>
<keyword evidence="6 10" id="KW-0472">Membrane</keyword>
<evidence type="ECO:0000256" key="2">
    <source>
        <dbReference type="ARBA" id="ARBA00022448"/>
    </source>
</evidence>
<evidence type="ECO:0000256" key="8">
    <source>
        <dbReference type="ARBA" id="ARBA00023303"/>
    </source>
</evidence>
<dbReference type="GO" id="GO:0044877">
    <property type="term" value="F:protein-containing complex binding"/>
    <property type="evidence" value="ECO:0007669"/>
    <property type="project" value="TreeGrafter"/>
</dbReference>
<feature type="transmembrane region" description="Helical" evidence="10">
    <location>
        <begin position="12"/>
        <end position="36"/>
    </location>
</feature>
<organism evidence="12 13">
    <name type="scientific">Catenaria anguillulae PL171</name>
    <dbReference type="NCBI Taxonomy" id="765915"/>
    <lineage>
        <taxon>Eukaryota</taxon>
        <taxon>Fungi</taxon>
        <taxon>Fungi incertae sedis</taxon>
        <taxon>Blastocladiomycota</taxon>
        <taxon>Blastocladiomycetes</taxon>
        <taxon>Blastocladiales</taxon>
        <taxon>Catenariaceae</taxon>
        <taxon>Catenaria</taxon>
    </lineage>
</organism>
<keyword evidence="8" id="KW-0407">Ion channel</keyword>
<feature type="transmembrane region" description="Helical" evidence="10">
    <location>
        <begin position="156"/>
        <end position="173"/>
    </location>
</feature>
<dbReference type="OrthoDB" id="421226at2759"/>
<sequence>MSHFNVPSTDIVSLLFHLTWAILIVDLLVCALTASTDRDDAIGLLPLNVLLANSHATSFASFHYFNRVLVLFRVWWWFERLNNRVMSMYVLWAVKAIATLILGTHYLACVWWVIGRIDSDWRNGIPSWSQQAAKSAQWKAVLSTDAQSPDAVWAPLWFRQYIVSLYWVVNMALIPEASHLSVQSFQERWMGKVVYIVAQMYIAWIGSSLTSVLANSRAIRTTMQKRADVIMDFLKTSKLPQHLRKRVKEYLNFSWLRNRGVDATTLLDDLPSTLRAELALKAYGHLLTKVPLFSGADDAFFRALSLALRPILFLEGEDIVRQGDLGAEMFALLRGSVHIIAVAADGSEKILSTLHQGAYFGEISLYLSRPRTVTVRAATRVDILVLTKQSLDAVLKLYPDVHSRIIAMAQERLRQDAQRAGALTDPAAKEPQTPQVELEPASVVRPSQGLSNRRQSLLVSVAPHNVPFPPGEPFVSRSRRMSRDRTVDRTVDMDGQSAVGSSSQHASRSPILKTPSGSPLPVGRPNADNLVNGAIMDKVTTGKVHSQRAIHMAACNSRIPPAK</sequence>
<evidence type="ECO:0000256" key="1">
    <source>
        <dbReference type="ARBA" id="ARBA00004141"/>
    </source>
</evidence>
<comment type="caution">
    <text evidence="12">The sequence shown here is derived from an EMBL/GenBank/DDBJ whole genome shotgun (WGS) entry which is preliminary data.</text>
</comment>
<proteinExistence type="predicted"/>
<reference evidence="12 13" key="1">
    <citation type="submission" date="2016-07" db="EMBL/GenBank/DDBJ databases">
        <title>Pervasive Adenine N6-methylation of Active Genes in Fungi.</title>
        <authorList>
            <consortium name="DOE Joint Genome Institute"/>
            <person name="Mondo S.J."/>
            <person name="Dannebaum R.O."/>
            <person name="Kuo R.C."/>
            <person name="Labutti K."/>
            <person name="Haridas S."/>
            <person name="Kuo A."/>
            <person name="Salamov A."/>
            <person name="Ahrendt S.R."/>
            <person name="Lipzen A."/>
            <person name="Sullivan W."/>
            <person name="Andreopoulos W.B."/>
            <person name="Clum A."/>
            <person name="Lindquist E."/>
            <person name="Daum C."/>
            <person name="Ramamoorthy G.K."/>
            <person name="Gryganskyi A."/>
            <person name="Culley D."/>
            <person name="Magnuson J.K."/>
            <person name="James T.Y."/>
            <person name="O'Malley M.A."/>
            <person name="Stajich J.E."/>
            <person name="Spatafora J.W."/>
            <person name="Visel A."/>
            <person name="Grigoriev I.V."/>
        </authorList>
    </citation>
    <scope>NUCLEOTIDE SEQUENCE [LARGE SCALE GENOMIC DNA]</scope>
    <source>
        <strain evidence="12 13">PL171</strain>
    </source>
</reference>
<keyword evidence="2" id="KW-0813">Transport</keyword>
<dbReference type="CDD" id="cd00038">
    <property type="entry name" value="CAP_ED"/>
    <property type="match status" value="1"/>
</dbReference>
<dbReference type="FunFam" id="2.60.120.10:FF:000057">
    <property type="entry name" value="Cyclic nucleotide-binding domain protein"/>
    <property type="match status" value="1"/>
</dbReference>
<dbReference type="SUPFAM" id="SSF51206">
    <property type="entry name" value="cAMP-binding domain-like"/>
    <property type="match status" value="1"/>
</dbReference>
<dbReference type="PANTHER" id="PTHR45638">
    <property type="entry name" value="CYCLIC NUCLEOTIDE-GATED CATION CHANNEL SUBUNIT A"/>
    <property type="match status" value="1"/>
</dbReference>